<proteinExistence type="predicted"/>
<evidence type="ECO:0000313" key="2">
    <source>
        <dbReference type="Proteomes" id="UP001054837"/>
    </source>
</evidence>
<reference evidence="1 2" key="1">
    <citation type="submission" date="2021-06" db="EMBL/GenBank/DDBJ databases">
        <title>Caerostris darwini draft genome.</title>
        <authorList>
            <person name="Kono N."/>
            <person name="Arakawa K."/>
        </authorList>
    </citation>
    <scope>NUCLEOTIDE SEQUENCE [LARGE SCALE GENOMIC DNA]</scope>
</reference>
<evidence type="ECO:0000313" key="1">
    <source>
        <dbReference type="EMBL" id="GIY85645.1"/>
    </source>
</evidence>
<name>A0AAV4WRW0_9ARAC</name>
<protein>
    <submittedName>
        <fullName evidence="1">Uncharacterized protein</fullName>
    </submittedName>
</protein>
<organism evidence="1 2">
    <name type="scientific">Caerostris darwini</name>
    <dbReference type="NCBI Taxonomy" id="1538125"/>
    <lineage>
        <taxon>Eukaryota</taxon>
        <taxon>Metazoa</taxon>
        <taxon>Ecdysozoa</taxon>
        <taxon>Arthropoda</taxon>
        <taxon>Chelicerata</taxon>
        <taxon>Arachnida</taxon>
        <taxon>Araneae</taxon>
        <taxon>Araneomorphae</taxon>
        <taxon>Entelegynae</taxon>
        <taxon>Araneoidea</taxon>
        <taxon>Araneidae</taxon>
        <taxon>Caerostris</taxon>
    </lineage>
</organism>
<accession>A0AAV4WRW0</accession>
<gene>
    <name evidence="1" type="ORF">CDAR_205671</name>
</gene>
<dbReference type="EMBL" id="BPLQ01015067">
    <property type="protein sequence ID" value="GIY85645.1"/>
    <property type="molecule type" value="Genomic_DNA"/>
</dbReference>
<sequence length="92" mass="10401">MTAFRLLPDTLQSLGSFISLPFRGAQLHRSSGFAKLLTIDRNLELEKEINKSDFQLGTRSSKNPIAHKEIEKKRLHSTYSTIYGDSFTLGMV</sequence>
<comment type="caution">
    <text evidence="1">The sequence shown here is derived from an EMBL/GenBank/DDBJ whole genome shotgun (WGS) entry which is preliminary data.</text>
</comment>
<dbReference type="Proteomes" id="UP001054837">
    <property type="component" value="Unassembled WGS sequence"/>
</dbReference>
<dbReference type="AlphaFoldDB" id="A0AAV4WRW0"/>
<keyword evidence="2" id="KW-1185">Reference proteome</keyword>